<feature type="compositionally biased region" description="Basic and acidic residues" evidence="1">
    <location>
        <begin position="131"/>
        <end position="140"/>
    </location>
</feature>
<reference evidence="2" key="1">
    <citation type="journal article" date="2020" name="Stud. Mycol.">
        <title>101 Dothideomycetes genomes: a test case for predicting lifestyles and emergence of pathogens.</title>
        <authorList>
            <person name="Haridas S."/>
            <person name="Albert R."/>
            <person name="Binder M."/>
            <person name="Bloem J."/>
            <person name="Labutti K."/>
            <person name="Salamov A."/>
            <person name="Andreopoulos B."/>
            <person name="Baker S."/>
            <person name="Barry K."/>
            <person name="Bills G."/>
            <person name="Bluhm B."/>
            <person name="Cannon C."/>
            <person name="Castanera R."/>
            <person name="Culley D."/>
            <person name="Daum C."/>
            <person name="Ezra D."/>
            <person name="Gonzalez J."/>
            <person name="Henrissat B."/>
            <person name="Kuo A."/>
            <person name="Liang C."/>
            <person name="Lipzen A."/>
            <person name="Lutzoni F."/>
            <person name="Magnuson J."/>
            <person name="Mondo S."/>
            <person name="Nolan M."/>
            <person name="Ohm R."/>
            <person name="Pangilinan J."/>
            <person name="Park H.-J."/>
            <person name="Ramirez L."/>
            <person name="Alfaro M."/>
            <person name="Sun H."/>
            <person name="Tritt A."/>
            <person name="Yoshinaga Y."/>
            <person name="Zwiers L.-H."/>
            <person name="Turgeon B."/>
            <person name="Goodwin S."/>
            <person name="Spatafora J."/>
            <person name="Crous P."/>
            <person name="Grigoriev I."/>
        </authorList>
    </citation>
    <scope>NUCLEOTIDE SEQUENCE</scope>
    <source>
        <strain evidence="2">CBS 161.51</strain>
    </source>
</reference>
<sequence>MSTRTNKKRSDVARQQSALKRGMQSHTNYFACNLWRQTRIYPNCKGESYTQAFFRLWSTRKNERKRRKNKSRKEAAKIKGYSCSLVVTVVCRTTRPKTGKKKEERMCNAMQRDITYDAGKRPKSRSKRLKKGETKKNKKK</sequence>
<dbReference type="Proteomes" id="UP000800038">
    <property type="component" value="Unassembled WGS sequence"/>
</dbReference>
<dbReference type="AlphaFoldDB" id="A0A6A5T388"/>
<name>A0A6A5T388_9PLEO</name>
<organism evidence="2 3">
    <name type="scientific">Clathrospora elynae</name>
    <dbReference type="NCBI Taxonomy" id="706981"/>
    <lineage>
        <taxon>Eukaryota</taxon>
        <taxon>Fungi</taxon>
        <taxon>Dikarya</taxon>
        <taxon>Ascomycota</taxon>
        <taxon>Pezizomycotina</taxon>
        <taxon>Dothideomycetes</taxon>
        <taxon>Pleosporomycetidae</taxon>
        <taxon>Pleosporales</taxon>
        <taxon>Diademaceae</taxon>
        <taxon>Clathrospora</taxon>
    </lineage>
</organism>
<evidence type="ECO:0000256" key="1">
    <source>
        <dbReference type="SAM" id="MobiDB-lite"/>
    </source>
</evidence>
<evidence type="ECO:0000313" key="3">
    <source>
        <dbReference type="Proteomes" id="UP000800038"/>
    </source>
</evidence>
<protein>
    <submittedName>
        <fullName evidence="2">Uncharacterized protein</fullName>
    </submittedName>
</protein>
<gene>
    <name evidence="2" type="ORF">EJ02DRAFT_172712</name>
</gene>
<dbReference type="EMBL" id="ML976000">
    <property type="protein sequence ID" value="KAF1947063.1"/>
    <property type="molecule type" value="Genomic_DNA"/>
</dbReference>
<feature type="compositionally biased region" description="Basic residues" evidence="1">
    <location>
        <begin position="121"/>
        <end position="130"/>
    </location>
</feature>
<feature type="region of interest" description="Disordered" evidence="1">
    <location>
        <begin position="112"/>
        <end position="140"/>
    </location>
</feature>
<evidence type="ECO:0000313" key="2">
    <source>
        <dbReference type="EMBL" id="KAF1947063.1"/>
    </source>
</evidence>
<accession>A0A6A5T388</accession>
<keyword evidence="3" id="KW-1185">Reference proteome</keyword>
<proteinExistence type="predicted"/>
<feature type="region of interest" description="Disordered" evidence="1">
    <location>
        <begin position="1"/>
        <end position="20"/>
    </location>
</feature>